<feature type="domain" description="Endonuclease/exonuclease/phosphatase" evidence="2">
    <location>
        <begin position="86"/>
        <end position="250"/>
    </location>
</feature>
<keyword evidence="1" id="KW-0472">Membrane</keyword>
<dbReference type="Proteomes" id="UP001303407">
    <property type="component" value="Chromosome"/>
</dbReference>
<accession>A0ABY9Y795</accession>
<dbReference type="EMBL" id="CP134536">
    <property type="protein sequence ID" value="WNH14132.1"/>
    <property type="molecule type" value="Genomic_DNA"/>
</dbReference>
<evidence type="ECO:0000256" key="1">
    <source>
        <dbReference type="SAM" id="Phobius"/>
    </source>
</evidence>
<reference evidence="3 4" key="1">
    <citation type="submission" date="2023-09" db="EMBL/GenBank/DDBJ databases">
        <title>Thalassobella suaedae gen. nov., sp. nov., a marine bacterium of the family Flavobacteriaceae isolated from a halophyte Suaeda japonica.</title>
        <authorList>
            <person name="Lee S.Y."/>
            <person name="Hwang C.Y."/>
        </authorList>
    </citation>
    <scope>NUCLEOTIDE SEQUENCE [LARGE SCALE GENOMIC DNA]</scope>
    <source>
        <strain evidence="3 4">HL-DH10</strain>
    </source>
</reference>
<dbReference type="GO" id="GO:0004519">
    <property type="term" value="F:endonuclease activity"/>
    <property type="evidence" value="ECO:0007669"/>
    <property type="project" value="UniProtKB-KW"/>
</dbReference>
<protein>
    <submittedName>
        <fullName evidence="3">Endonuclease/exonuclease/phosphatase family protein</fullName>
    </submittedName>
</protein>
<dbReference type="InterPro" id="IPR036691">
    <property type="entry name" value="Endo/exonu/phosph_ase_sf"/>
</dbReference>
<dbReference type="Pfam" id="PF03372">
    <property type="entry name" value="Exo_endo_phos"/>
    <property type="match status" value="1"/>
</dbReference>
<dbReference type="Gene3D" id="3.60.10.10">
    <property type="entry name" value="Endonuclease/exonuclease/phosphatase"/>
    <property type="match status" value="1"/>
</dbReference>
<proteinExistence type="predicted"/>
<feature type="transmembrane region" description="Helical" evidence="1">
    <location>
        <begin position="6"/>
        <end position="25"/>
    </location>
</feature>
<dbReference type="SUPFAM" id="SSF56219">
    <property type="entry name" value="DNase I-like"/>
    <property type="match status" value="1"/>
</dbReference>
<sequence length="259" mass="30552">MSSLIFYALPLPIIIVVVLFISIVLTKKWRRFNLILASILLLVWLSKSFKLHIPDDINKSDLEIVFWNASRANDFQMAFNKNEGVPDVMVLVESKKNDIEEFKRKYPNYYFYESDRELFVFSKAPLIIESENKSKFSTTVINFKTFGINFYAVDVTGSFDVPREWGLNYVNKQINRKDNTIVLGDFNVPYESIYLKQFKKGFNHAFNEKGNGFRETWYNNIPLLSLDHIWVSKDLKVLKTEKFYTKESDHSMLKTYIRK</sequence>
<evidence type="ECO:0000259" key="2">
    <source>
        <dbReference type="Pfam" id="PF03372"/>
    </source>
</evidence>
<dbReference type="InterPro" id="IPR005135">
    <property type="entry name" value="Endo/exonuclease/phosphatase"/>
</dbReference>
<keyword evidence="1" id="KW-1133">Transmembrane helix</keyword>
<evidence type="ECO:0000313" key="3">
    <source>
        <dbReference type="EMBL" id="WNH14132.1"/>
    </source>
</evidence>
<keyword evidence="4" id="KW-1185">Reference proteome</keyword>
<name>A0ABY9Y795_9FLAO</name>
<gene>
    <name evidence="3" type="ORF">RHP49_07725</name>
</gene>
<keyword evidence="3" id="KW-0255">Endonuclease</keyword>
<keyword evidence="3" id="KW-0540">Nuclease</keyword>
<keyword evidence="3" id="KW-0378">Hydrolase</keyword>
<dbReference type="RefSeq" id="WP_415864134.1">
    <property type="nucleotide sequence ID" value="NZ_CP134536.1"/>
</dbReference>
<evidence type="ECO:0000313" key="4">
    <source>
        <dbReference type="Proteomes" id="UP001303407"/>
    </source>
</evidence>
<organism evidence="3 4">
    <name type="scientific">Thalassobellus suaedae</name>
    <dbReference type="NCBI Taxonomy" id="3074124"/>
    <lineage>
        <taxon>Bacteria</taxon>
        <taxon>Pseudomonadati</taxon>
        <taxon>Bacteroidota</taxon>
        <taxon>Flavobacteriia</taxon>
        <taxon>Flavobacteriales</taxon>
        <taxon>Flavobacteriaceae</taxon>
        <taxon>Thalassobellus</taxon>
    </lineage>
</organism>
<keyword evidence="1" id="KW-0812">Transmembrane</keyword>